<organism evidence="1 2">
    <name type="scientific">Protopolystoma xenopodis</name>
    <dbReference type="NCBI Taxonomy" id="117903"/>
    <lineage>
        <taxon>Eukaryota</taxon>
        <taxon>Metazoa</taxon>
        <taxon>Spiralia</taxon>
        <taxon>Lophotrochozoa</taxon>
        <taxon>Platyhelminthes</taxon>
        <taxon>Monogenea</taxon>
        <taxon>Polyopisthocotylea</taxon>
        <taxon>Polystomatidea</taxon>
        <taxon>Polystomatidae</taxon>
        <taxon>Protopolystoma</taxon>
    </lineage>
</organism>
<dbReference type="AlphaFoldDB" id="A0A3S5AC38"/>
<dbReference type="Proteomes" id="UP000784294">
    <property type="component" value="Unassembled WGS sequence"/>
</dbReference>
<dbReference type="EMBL" id="CAAALY010044486">
    <property type="protein sequence ID" value="VEL20054.1"/>
    <property type="molecule type" value="Genomic_DNA"/>
</dbReference>
<keyword evidence="2" id="KW-1185">Reference proteome</keyword>
<accession>A0A3S5AC38</accession>
<reference evidence="1" key="1">
    <citation type="submission" date="2018-11" db="EMBL/GenBank/DDBJ databases">
        <authorList>
            <consortium name="Pathogen Informatics"/>
        </authorList>
    </citation>
    <scope>NUCLEOTIDE SEQUENCE</scope>
</reference>
<protein>
    <submittedName>
        <fullName evidence="1">Uncharacterized protein</fullName>
    </submittedName>
</protein>
<name>A0A3S5AC38_9PLAT</name>
<evidence type="ECO:0000313" key="2">
    <source>
        <dbReference type="Proteomes" id="UP000784294"/>
    </source>
</evidence>
<sequence>MELLKRISSLFGVQQERLYEIDKLYDLEKALAQESSGAPVDVSERRIVKLLVVPKLGRIQNGIGFAGCYLAFRSGKLTDARDDTDLEGQYHKSTIATLQNDCDVVSF</sequence>
<comment type="caution">
    <text evidence="1">The sequence shown here is derived from an EMBL/GenBank/DDBJ whole genome shotgun (WGS) entry which is preliminary data.</text>
</comment>
<evidence type="ECO:0000313" key="1">
    <source>
        <dbReference type="EMBL" id="VEL20054.1"/>
    </source>
</evidence>
<proteinExistence type="predicted"/>
<gene>
    <name evidence="1" type="ORF">PXEA_LOCUS13494</name>
</gene>